<dbReference type="InterPro" id="IPR051400">
    <property type="entry name" value="HAD-like_hydrolase"/>
</dbReference>
<evidence type="ECO:0000313" key="7">
    <source>
        <dbReference type="Proteomes" id="UP001183006"/>
    </source>
</evidence>
<dbReference type="KEGG" id="mmav:RE476_11685"/>
<evidence type="ECO:0000256" key="2">
    <source>
        <dbReference type="ARBA" id="ARBA00007958"/>
    </source>
</evidence>
<evidence type="ECO:0000256" key="5">
    <source>
        <dbReference type="ARBA" id="ARBA00022842"/>
    </source>
</evidence>
<name>A0AA51UF48_9EURY</name>
<dbReference type="Pfam" id="PF00702">
    <property type="entry name" value="Hydrolase"/>
    <property type="match status" value="1"/>
</dbReference>
<dbReference type="Gene3D" id="3.40.50.1000">
    <property type="entry name" value="HAD superfamily/HAD-like"/>
    <property type="match status" value="1"/>
</dbReference>
<sequence length="234" mass="26823">MPEDSQIKGMIFDCYGTLIDIHTDESSFYTYDALSKWLQYQGVKIDPLVLKEGYRNKAKSIVESSTESHPEIKVDEVFESICSENAIWEIDAKKLGIETSRVFRSASLRTIEAYPQSLMFLEKYRDLPKCIVSNGQRVFSELELQFLGLHQYFDFIIFSSDVGYKKPDTRMFERAMEIMGLEAHEVMSIGDTPENDIFPPQELGMQAMHIQDAWKEVEGTEKADANTGNKDEEA</sequence>
<dbReference type="Proteomes" id="UP001183006">
    <property type="component" value="Chromosome"/>
</dbReference>
<dbReference type="InterPro" id="IPR006439">
    <property type="entry name" value="HAD-SF_hydro_IA"/>
</dbReference>
<dbReference type="SFLD" id="SFLDG01129">
    <property type="entry name" value="C1.5:_HAD__Beta-PGM__Phosphata"/>
    <property type="match status" value="1"/>
</dbReference>
<protein>
    <submittedName>
        <fullName evidence="6">HAD family hydrolase</fullName>
        <ecNumber evidence="6">3.1.3.-</ecNumber>
    </submittedName>
</protein>
<evidence type="ECO:0000256" key="4">
    <source>
        <dbReference type="ARBA" id="ARBA00022801"/>
    </source>
</evidence>
<dbReference type="PRINTS" id="PR00413">
    <property type="entry name" value="HADHALOGNASE"/>
</dbReference>
<dbReference type="AlphaFoldDB" id="A0AA51UF48"/>
<evidence type="ECO:0000256" key="1">
    <source>
        <dbReference type="ARBA" id="ARBA00001946"/>
    </source>
</evidence>
<dbReference type="SFLD" id="SFLDS00003">
    <property type="entry name" value="Haloacid_Dehalogenase"/>
    <property type="match status" value="1"/>
</dbReference>
<dbReference type="EC" id="3.1.3.-" evidence="6"/>
<evidence type="ECO:0000313" key="6">
    <source>
        <dbReference type="EMBL" id="WMW22018.1"/>
    </source>
</evidence>
<proteinExistence type="inferred from homology"/>
<keyword evidence="3" id="KW-0479">Metal-binding</keyword>
<dbReference type="NCBIfam" id="TIGR01549">
    <property type="entry name" value="HAD-SF-IA-v1"/>
    <property type="match status" value="1"/>
</dbReference>
<dbReference type="InterPro" id="IPR023214">
    <property type="entry name" value="HAD_sf"/>
</dbReference>
<dbReference type="NCBIfam" id="TIGR01509">
    <property type="entry name" value="HAD-SF-IA-v3"/>
    <property type="match status" value="1"/>
</dbReference>
<dbReference type="EMBL" id="CP133594">
    <property type="protein sequence ID" value="WMW22018.1"/>
    <property type="molecule type" value="Genomic_DNA"/>
</dbReference>
<comment type="cofactor">
    <cofactor evidence="1">
        <name>Mg(2+)</name>
        <dbReference type="ChEBI" id="CHEBI:18420"/>
    </cofactor>
</comment>
<dbReference type="InterPro" id="IPR023198">
    <property type="entry name" value="PGP-like_dom2"/>
</dbReference>
<dbReference type="Gene3D" id="1.10.150.240">
    <property type="entry name" value="Putative phosphatase, domain 2"/>
    <property type="match status" value="1"/>
</dbReference>
<dbReference type="GO" id="GO:0044281">
    <property type="term" value="P:small molecule metabolic process"/>
    <property type="evidence" value="ECO:0007669"/>
    <property type="project" value="UniProtKB-ARBA"/>
</dbReference>
<dbReference type="PANTHER" id="PTHR46470:SF2">
    <property type="entry name" value="GLYCERALDEHYDE 3-PHOSPHATE PHOSPHATASE"/>
    <property type="match status" value="1"/>
</dbReference>
<keyword evidence="4 6" id="KW-0378">Hydrolase</keyword>
<dbReference type="InterPro" id="IPR036412">
    <property type="entry name" value="HAD-like_sf"/>
</dbReference>
<dbReference type="SUPFAM" id="SSF56784">
    <property type="entry name" value="HAD-like"/>
    <property type="match status" value="1"/>
</dbReference>
<evidence type="ECO:0000256" key="3">
    <source>
        <dbReference type="ARBA" id="ARBA00022723"/>
    </source>
</evidence>
<comment type="similarity">
    <text evidence="2">Belongs to the HAD-like hydrolase superfamily.</text>
</comment>
<dbReference type="GeneID" id="84230812"/>
<dbReference type="GO" id="GO:0016791">
    <property type="term" value="F:phosphatase activity"/>
    <property type="evidence" value="ECO:0007669"/>
    <property type="project" value="TreeGrafter"/>
</dbReference>
<keyword evidence="5" id="KW-0460">Magnesium</keyword>
<dbReference type="GO" id="GO:0046872">
    <property type="term" value="F:metal ion binding"/>
    <property type="evidence" value="ECO:0007669"/>
    <property type="project" value="UniProtKB-KW"/>
</dbReference>
<accession>A0AA51UF48</accession>
<gene>
    <name evidence="6" type="ORF">RE476_11685</name>
</gene>
<dbReference type="RefSeq" id="WP_309307811.1">
    <property type="nucleotide sequence ID" value="NZ_CP133594.1"/>
</dbReference>
<dbReference type="PANTHER" id="PTHR46470">
    <property type="entry name" value="N-ACYLNEURAMINATE-9-PHOSPHATASE"/>
    <property type="match status" value="1"/>
</dbReference>
<reference evidence="6" key="1">
    <citation type="submission" date="2023-08" db="EMBL/GenBank/DDBJ databases">
        <title>Methanolobus mangrovi sp. nov. and Methanolobus sediminis sp. nov, two novel methylotrophic methanogens isolated from mangrove sediments in China.</title>
        <authorList>
            <person name="Zhou J."/>
        </authorList>
    </citation>
    <scope>NUCLEOTIDE SEQUENCE</scope>
    <source>
        <strain evidence="6">FTZ2</strain>
    </source>
</reference>
<organism evidence="6 7">
    <name type="scientific">Methanolobus mangrovi</name>
    <dbReference type="NCBI Taxonomy" id="3072977"/>
    <lineage>
        <taxon>Archaea</taxon>
        <taxon>Methanobacteriati</taxon>
        <taxon>Methanobacteriota</taxon>
        <taxon>Stenosarchaea group</taxon>
        <taxon>Methanomicrobia</taxon>
        <taxon>Methanosarcinales</taxon>
        <taxon>Methanosarcinaceae</taxon>
        <taxon>Methanolobus</taxon>
    </lineage>
</organism>
<keyword evidence="7" id="KW-1185">Reference proteome</keyword>